<dbReference type="OrthoDB" id="10264446at2759"/>
<dbReference type="InterPro" id="IPR016024">
    <property type="entry name" value="ARM-type_fold"/>
</dbReference>
<dbReference type="EMBL" id="ASPP01016426">
    <property type="protein sequence ID" value="ETO17536.1"/>
    <property type="molecule type" value="Genomic_DNA"/>
</dbReference>
<dbReference type="InterPro" id="IPR002554">
    <property type="entry name" value="PP2A_B56"/>
</dbReference>
<dbReference type="GO" id="GO:0000159">
    <property type="term" value="C:protein phosphatase type 2A complex"/>
    <property type="evidence" value="ECO:0007669"/>
    <property type="project" value="InterPro"/>
</dbReference>
<dbReference type="Proteomes" id="UP000023152">
    <property type="component" value="Unassembled WGS sequence"/>
</dbReference>
<reference evidence="1 2" key="1">
    <citation type="journal article" date="2013" name="Curr. Biol.">
        <title>The Genome of the Foraminiferan Reticulomyxa filosa.</title>
        <authorList>
            <person name="Glockner G."/>
            <person name="Hulsmann N."/>
            <person name="Schleicher M."/>
            <person name="Noegel A.A."/>
            <person name="Eichinger L."/>
            <person name="Gallinger C."/>
            <person name="Pawlowski J."/>
            <person name="Sierra R."/>
            <person name="Euteneuer U."/>
            <person name="Pillet L."/>
            <person name="Moustafa A."/>
            <person name="Platzer M."/>
            <person name="Groth M."/>
            <person name="Szafranski K."/>
            <person name="Schliwa M."/>
        </authorList>
    </citation>
    <scope>NUCLEOTIDE SEQUENCE [LARGE SCALE GENOMIC DNA]</scope>
</reference>
<dbReference type="PANTHER" id="PTHR10257">
    <property type="entry name" value="SERINE/THREONINE PROTEIN PHOSPHATASE 2A PP2A REGULATORY SUBUNIT B"/>
    <property type="match status" value="1"/>
</dbReference>
<dbReference type="InterPro" id="IPR011989">
    <property type="entry name" value="ARM-like"/>
</dbReference>
<dbReference type="AlphaFoldDB" id="X6MV67"/>
<dbReference type="PANTHER" id="PTHR10257:SF3">
    <property type="entry name" value="SERINE_THREONINE-PROTEIN PHOSPHATASE 2A 56 KDA REGULATORY SUBUNIT GAMMA ISOFORM"/>
    <property type="match status" value="1"/>
</dbReference>
<keyword evidence="2" id="KW-1185">Reference proteome</keyword>
<protein>
    <submittedName>
        <fullName evidence="1">Serine/threonine protein phosphatase 2A 57 kDa regulatory subunit B' beta isoform</fullName>
    </submittedName>
</protein>
<dbReference type="SUPFAM" id="SSF48371">
    <property type="entry name" value="ARM repeat"/>
    <property type="match status" value="1"/>
</dbReference>
<sequence length="255" mass="29901">MARAAKRQNLIELSEYISQSKQFSDDVMPYVMDMLSKNLFRSLPPPMFADFDPDEDEPCTDPSWPHVQLVYDFLHKFVLSVDVKAIKKYLDKKFLLNLIDLFNSEDVHERDYLKMILHRIYGRCMPARTFIRQTINNVLFEVIYNCRIHHGISELLEILGSIINGFALPLKKEHVLFLQQVLIPLHKTPTLPQFHQQLTYCVTQFIQKDSALAAFVLHGILKYWPATSCQKEVLFLQELEEVLQFTERSQIEKIV</sequence>
<dbReference type="GO" id="GO:0019888">
    <property type="term" value="F:protein phosphatase regulator activity"/>
    <property type="evidence" value="ECO:0007669"/>
    <property type="project" value="InterPro"/>
</dbReference>
<name>X6MV67_RETFI</name>
<dbReference type="Gene3D" id="1.25.10.10">
    <property type="entry name" value="Leucine-rich Repeat Variant"/>
    <property type="match status" value="1"/>
</dbReference>
<evidence type="ECO:0000313" key="1">
    <source>
        <dbReference type="EMBL" id="ETO17536.1"/>
    </source>
</evidence>
<feature type="non-terminal residue" evidence="1">
    <location>
        <position position="255"/>
    </location>
</feature>
<comment type="caution">
    <text evidence="1">The sequence shown here is derived from an EMBL/GenBank/DDBJ whole genome shotgun (WGS) entry which is preliminary data.</text>
</comment>
<dbReference type="Pfam" id="PF01603">
    <property type="entry name" value="B56"/>
    <property type="match status" value="1"/>
</dbReference>
<organism evidence="1 2">
    <name type="scientific">Reticulomyxa filosa</name>
    <dbReference type="NCBI Taxonomy" id="46433"/>
    <lineage>
        <taxon>Eukaryota</taxon>
        <taxon>Sar</taxon>
        <taxon>Rhizaria</taxon>
        <taxon>Retaria</taxon>
        <taxon>Foraminifera</taxon>
        <taxon>Monothalamids</taxon>
        <taxon>Reticulomyxidae</taxon>
        <taxon>Reticulomyxa</taxon>
    </lineage>
</organism>
<gene>
    <name evidence="1" type="ORF">RFI_19785</name>
</gene>
<accession>X6MV67</accession>
<proteinExistence type="predicted"/>
<dbReference type="GO" id="GO:0007165">
    <property type="term" value="P:signal transduction"/>
    <property type="evidence" value="ECO:0007669"/>
    <property type="project" value="InterPro"/>
</dbReference>
<evidence type="ECO:0000313" key="2">
    <source>
        <dbReference type="Proteomes" id="UP000023152"/>
    </source>
</evidence>